<dbReference type="InterPro" id="IPR036388">
    <property type="entry name" value="WH-like_DNA-bd_sf"/>
</dbReference>
<dbReference type="InterPro" id="IPR000792">
    <property type="entry name" value="Tscrpt_reg_LuxR_C"/>
</dbReference>
<name>A0A4S3MRQ8_9RHOB</name>
<dbReference type="OrthoDB" id="8277135at2"/>
<dbReference type="AlphaFoldDB" id="A0A4S3MRQ8"/>
<evidence type="ECO:0000313" key="4">
    <source>
        <dbReference type="Proteomes" id="UP000309450"/>
    </source>
</evidence>
<dbReference type="EMBL" id="SSND01000001">
    <property type="protein sequence ID" value="THD84824.1"/>
    <property type="molecule type" value="Genomic_DNA"/>
</dbReference>
<keyword evidence="1" id="KW-0812">Transmembrane</keyword>
<feature type="transmembrane region" description="Helical" evidence="1">
    <location>
        <begin position="55"/>
        <end position="73"/>
    </location>
</feature>
<proteinExistence type="predicted"/>
<dbReference type="SMART" id="SM00421">
    <property type="entry name" value="HTH_LUXR"/>
    <property type="match status" value="1"/>
</dbReference>
<dbReference type="Proteomes" id="UP000309450">
    <property type="component" value="Unassembled WGS sequence"/>
</dbReference>
<feature type="domain" description="HTH luxR-type" evidence="2">
    <location>
        <begin position="103"/>
        <end position="160"/>
    </location>
</feature>
<dbReference type="InterPro" id="IPR016032">
    <property type="entry name" value="Sig_transdc_resp-reg_C-effctor"/>
</dbReference>
<dbReference type="SUPFAM" id="SSF46894">
    <property type="entry name" value="C-terminal effector domain of the bipartite response regulators"/>
    <property type="match status" value="1"/>
</dbReference>
<dbReference type="Gene3D" id="1.10.10.10">
    <property type="entry name" value="Winged helix-like DNA-binding domain superfamily/Winged helix DNA-binding domain"/>
    <property type="match status" value="1"/>
</dbReference>
<protein>
    <submittedName>
        <fullName evidence="3">LuxR family transcriptional regulator</fullName>
    </submittedName>
</protein>
<evidence type="ECO:0000256" key="1">
    <source>
        <dbReference type="SAM" id="Phobius"/>
    </source>
</evidence>
<gene>
    <name evidence="3" type="ORF">E7811_03610</name>
</gene>
<accession>A0A4S3MRQ8</accession>
<feature type="transmembrane region" description="Helical" evidence="1">
    <location>
        <begin position="12"/>
        <end position="35"/>
    </location>
</feature>
<keyword evidence="1" id="KW-0472">Membrane</keyword>
<comment type="caution">
    <text evidence="3">The sequence shown here is derived from an EMBL/GenBank/DDBJ whole genome shotgun (WGS) entry which is preliminary data.</text>
</comment>
<keyword evidence="1" id="KW-1133">Transmembrane helix</keyword>
<evidence type="ECO:0000259" key="2">
    <source>
        <dbReference type="SMART" id="SM00421"/>
    </source>
</evidence>
<organism evidence="3 4">
    <name type="scientific">Aliigemmobacter aestuarii</name>
    <dbReference type="NCBI Taxonomy" id="1445661"/>
    <lineage>
        <taxon>Bacteria</taxon>
        <taxon>Pseudomonadati</taxon>
        <taxon>Pseudomonadota</taxon>
        <taxon>Alphaproteobacteria</taxon>
        <taxon>Rhodobacterales</taxon>
        <taxon>Paracoccaceae</taxon>
        <taxon>Aliigemmobacter</taxon>
    </lineage>
</organism>
<dbReference type="GO" id="GO:0003677">
    <property type="term" value="F:DNA binding"/>
    <property type="evidence" value="ECO:0007669"/>
    <property type="project" value="InterPro"/>
</dbReference>
<dbReference type="Pfam" id="PF00196">
    <property type="entry name" value="GerE"/>
    <property type="match status" value="1"/>
</dbReference>
<reference evidence="3 4" key="1">
    <citation type="submission" date="2019-04" db="EMBL/GenBank/DDBJ databases">
        <title>Draft genome sequence of Gemmobacter aestuarii sp. nov.</title>
        <authorList>
            <person name="Hameed A."/>
            <person name="Lin S.-Y."/>
            <person name="Shahina M."/>
            <person name="Lai W.-A."/>
            <person name="Young C.-C."/>
        </authorList>
    </citation>
    <scope>NUCLEOTIDE SEQUENCE [LARGE SCALE GENOMIC DNA]</scope>
    <source>
        <strain evidence="3 4">CC-PW-75</strain>
    </source>
</reference>
<keyword evidence="4" id="KW-1185">Reference proteome</keyword>
<evidence type="ECO:0000313" key="3">
    <source>
        <dbReference type="EMBL" id="THD84824.1"/>
    </source>
</evidence>
<dbReference type="GO" id="GO:0006355">
    <property type="term" value="P:regulation of DNA-templated transcription"/>
    <property type="evidence" value="ECO:0007669"/>
    <property type="project" value="InterPro"/>
</dbReference>
<sequence>MTFSSRVSRRTVVWLAVLVVVQLLCAAFFIFDILSALTGIVTEPLNWRLREFMEIGAALGLVLGIFAGGYALHRALGDRNDAREQLERASGVFMGLLEQRFDEWRLTPAEKDVALFALKGLSTADIARLRQTSEGTVKAQTYAIYKKAGVTGKSQLLSLFFEDLMADDSPIRAVLSENGKAAPAAPPSAESRQ</sequence>
<dbReference type="RefSeq" id="WP_136393203.1">
    <property type="nucleotide sequence ID" value="NZ_SSND01000001.1"/>
</dbReference>